<dbReference type="AlphaFoldDB" id="A0A0A9EDJ3"/>
<organism evidence="1">
    <name type="scientific">Arundo donax</name>
    <name type="common">Giant reed</name>
    <name type="synonym">Donax arundinaceus</name>
    <dbReference type="NCBI Taxonomy" id="35708"/>
    <lineage>
        <taxon>Eukaryota</taxon>
        <taxon>Viridiplantae</taxon>
        <taxon>Streptophyta</taxon>
        <taxon>Embryophyta</taxon>
        <taxon>Tracheophyta</taxon>
        <taxon>Spermatophyta</taxon>
        <taxon>Magnoliopsida</taxon>
        <taxon>Liliopsida</taxon>
        <taxon>Poales</taxon>
        <taxon>Poaceae</taxon>
        <taxon>PACMAD clade</taxon>
        <taxon>Arundinoideae</taxon>
        <taxon>Arundineae</taxon>
        <taxon>Arundo</taxon>
    </lineage>
</organism>
<reference evidence="1" key="2">
    <citation type="journal article" date="2015" name="Data Brief">
        <title>Shoot transcriptome of the giant reed, Arundo donax.</title>
        <authorList>
            <person name="Barrero R.A."/>
            <person name="Guerrero F.D."/>
            <person name="Moolhuijzen P."/>
            <person name="Goolsby J.A."/>
            <person name="Tidwell J."/>
            <person name="Bellgard S.E."/>
            <person name="Bellgard M.I."/>
        </authorList>
    </citation>
    <scope>NUCLEOTIDE SEQUENCE</scope>
    <source>
        <tissue evidence="1">Shoot tissue taken approximately 20 cm above the soil surface</tissue>
    </source>
</reference>
<name>A0A0A9EDJ3_ARUDO</name>
<evidence type="ECO:0000313" key="1">
    <source>
        <dbReference type="EMBL" id="JAD98854.1"/>
    </source>
</evidence>
<dbReference type="EMBL" id="GBRH01199041">
    <property type="protein sequence ID" value="JAD98854.1"/>
    <property type="molecule type" value="Transcribed_RNA"/>
</dbReference>
<proteinExistence type="predicted"/>
<accession>A0A0A9EDJ3</accession>
<reference evidence="1" key="1">
    <citation type="submission" date="2014-09" db="EMBL/GenBank/DDBJ databases">
        <authorList>
            <person name="Magalhaes I.L.F."/>
            <person name="Oliveira U."/>
            <person name="Santos F.R."/>
            <person name="Vidigal T.H.D.A."/>
            <person name="Brescovit A.D."/>
            <person name="Santos A.J."/>
        </authorList>
    </citation>
    <scope>NUCLEOTIDE SEQUENCE</scope>
    <source>
        <tissue evidence="1">Shoot tissue taken approximately 20 cm above the soil surface</tissue>
    </source>
</reference>
<protein>
    <submittedName>
        <fullName evidence="1">Uncharacterized protein</fullName>
    </submittedName>
</protein>
<sequence>MFPQQEDAILYISYIKKVPSLLCTIISKY</sequence>